<gene>
    <name evidence="7" type="primary">nhaA</name>
    <name evidence="8" type="ORF">HNR75_002722</name>
</gene>
<sequence length="398" mass="42993">MVDLVKRFLQLEAASGIILFFTAVMALILANSPWSELYFSFLDVPVQLRIGDLDVHKPLLLWINDGLMAVFFLLVGMEIKREVLEGSLSTRRQAGLPVIAAIGGMIVPAVLFSLVVDDTPQLMAGWAIPMATDIAFALGVLSLLSGRIPLSLKVFLLALAIIDDLGAILVIALFYTETLHTTPLLFAAALSAILLMLNRNRVMSLTPYLIIGGLLWLAILKSGIHATIAGVILGFTIPHVRGAAHTPLRLLEHKLHPWSSYFILPFFAFANAGLSFSGVSWSDLGSGLPLAIIIGLIIGKPLGVMLVSWLAVKAKLAVLPENVGWYQLFGLSVLCGIGFTMSIFISGLAFGTTSDAFASSRLGILFGSLIAAVFGYILLRNATRIRRSKERKRVSSQL</sequence>
<dbReference type="InterPro" id="IPR023171">
    <property type="entry name" value="Na/H_antiporter_dom_sf"/>
</dbReference>
<dbReference type="NCBIfam" id="TIGR00773">
    <property type="entry name" value="NhaA"/>
    <property type="match status" value="1"/>
</dbReference>
<dbReference type="Pfam" id="PF06965">
    <property type="entry name" value="Na_H_antiport_1"/>
    <property type="match status" value="1"/>
</dbReference>
<dbReference type="Proteomes" id="UP000585721">
    <property type="component" value="Unassembled WGS sequence"/>
</dbReference>
<dbReference type="GO" id="GO:0006885">
    <property type="term" value="P:regulation of pH"/>
    <property type="evidence" value="ECO:0007669"/>
    <property type="project" value="UniProtKB-UniRule"/>
</dbReference>
<dbReference type="AlphaFoldDB" id="A0A841GSJ8"/>
<feature type="transmembrane region" description="Helical" evidence="7">
    <location>
        <begin position="156"/>
        <end position="175"/>
    </location>
</feature>
<comment type="catalytic activity">
    <reaction evidence="7">
        <text>Na(+)(in) + 2 H(+)(out) = Na(+)(out) + 2 H(+)(in)</text>
        <dbReference type="Rhea" id="RHEA:29251"/>
        <dbReference type="ChEBI" id="CHEBI:15378"/>
        <dbReference type="ChEBI" id="CHEBI:29101"/>
    </reaction>
</comment>
<dbReference type="Gene3D" id="1.20.1530.10">
    <property type="entry name" value="Na+/H+ antiporter like domain"/>
    <property type="match status" value="1"/>
</dbReference>
<dbReference type="GO" id="GO:0005886">
    <property type="term" value="C:plasma membrane"/>
    <property type="evidence" value="ECO:0007669"/>
    <property type="project" value="UniProtKB-SubCell"/>
</dbReference>
<dbReference type="HAMAP" id="MF_01844">
    <property type="entry name" value="NhaA"/>
    <property type="match status" value="1"/>
</dbReference>
<name>A0A841GSJ8_9GAMM</name>
<evidence type="ECO:0000256" key="2">
    <source>
        <dbReference type="ARBA" id="ARBA00022475"/>
    </source>
</evidence>
<comment type="subcellular location">
    <subcellularLocation>
        <location evidence="1">Cell inner membrane</location>
        <topology evidence="1">Multi-pass membrane protein</topology>
    </subcellularLocation>
    <subcellularLocation>
        <location evidence="7">Cell membrane</location>
        <topology evidence="7">Multi-pass membrane protein</topology>
    </subcellularLocation>
</comment>
<dbReference type="GO" id="GO:0015385">
    <property type="term" value="F:sodium:proton antiporter activity"/>
    <property type="evidence" value="ECO:0007669"/>
    <property type="project" value="UniProtKB-UniRule"/>
</dbReference>
<accession>A0A841GSJ8</accession>
<organism evidence="8 9">
    <name type="scientific">Tolumonas osonensis</name>
    <dbReference type="NCBI Taxonomy" id="675874"/>
    <lineage>
        <taxon>Bacteria</taxon>
        <taxon>Pseudomonadati</taxon>
        <taxon>Pseudomonadota</taxon>
        <taxon>Gammaproteobacteria</taxon>
        <taxon>Aeromonadales</taxon>
        <taxon>Aeromonadaceae</taxon>
        <taxon>Tolumonas</taxon>
    </lineage>
</organism>
<feature type="transmembrane region" description="Helical" evidence="7">
    <location>
        <begin position="324"/>
        <end position="350"/>
    </location>
</feature>
<evidence type="ECO:0000256" key="1">
    <source>
        <dbReference type="ARBA" id="ARBA00004429"/>
    </source>
</evidence>
<feature type="transmembrane region" description="Helical" evidence="7">
    <location>
        <begin position="209"/>
        <end position="238"/>
    </location>
</feature>
<feature type="transmembrane region" description="Helical" evidence="7">
    <location>
        <begin position="258"/>
        <end position="276"/>
    </location>
</feature>
<dbReference type="PANTHER" id="PTHR30341:SF0">
    <property type="entry name" value="NA(+)_H(+) ANTIPORTER NHAA"/>
    <property type="match status" value="1"/>
</dbReference>
<feature type="transmembrane region" description="Helical" evidence="7">
    <location>
        <begin position="98"/>
        <end position="116"/>
    </location>
</feature>
<keyword evidence="9" id="KW-1185">Reference proteome</keyword>
<keyword evidence="7" id="KW-0406">Ion transport</keyword>
<reference evidence="8 9" key="1">
    <citation type="submission" date="2020-08" db="EMBL/GenBank/DDBJ databases">
        <title>Genomic Encyclopedia of Type Strains, Phase IV (KMG-IV): sequencing the most valuable type-strain genomes for metagenomic binning, comparative biology and taxonomic classification.</title>
        <authorList>
            <person name="Goeker M."/>
        </authorList>
    </citation>
    <scope>NUCLEOTIDE SEQUENCE [LARGE SCALE GENOMIC DNA]</scope>
    <source>
        <strain evidence="8 9">DSM 22975</strain>
    </source>
</reference>
<dbReference type="InterPro" id="IPR004670">
    <property type="entry name" value="NhaA"/>
</dbReference>
<comment type="similarity">
    <text evidence="7">Belongs to the NhaA Na(+)/H(+) (TC 2.A.33) antiporter family.</text>
</comment>
<dbReference type="RefSeq" id="WP_188027493.1">
    <property type="nucleotide sequence ID" value="NZ_JACHGR010000009.1"/>
</dbReference>
<evidence type="ECO:0000256" key="6">
    <source>
        <dbReference type="ARBA" id="ARBA00023201"/>
    </source>
</evidence>
<keyword evidence="7" id="KW-0813">Transport</keyword>
<keyword evidence="4 7" id="KW-1133">Transmembrane helix</keyword>
<keyword evidence="7" id="KW-0915">Sodium</keyword>
<feature type="transmembrane region" description="Helical" evidence="7">
    <location>
        <begin position="362"/>
        <end position="379"/>
    </location>
</feature>
<evidence type="ECO:0000256" key="7">
    <source>
        <dbReference type="HAMAP-Rule" id="MF_01844"/>
    </source>
</evidence>
<dbReference type="EMBL" id="JACHGR010000009">
    <property type="protein sequence ID" value="MBB6056783.1"/>
    <property type="molecule type" value="Genomic_DNA"/>
</dbReference>
<feature type="transmembrane region" description="Helical" evidence="7">
    <location>
        <begin position="59"/>
        <end position="77"/>
    </location>
</feature>
<evidence type="ECO:0000313" key="8">
    <source>
        <dbReference type="EMBL" id="MBB6056783.1"/>
    </source>
</evidence>
<feature type="transmembrane region" description="Helical" evidence="7">
    <location>
        <begin position="122"/>
        <end position="144"/>
    </location>
</feature>
<evidence type="ECO:0000256" key="4">
    <source>
        <dbReference type="ARBA" id="ARBA00022989"/>
    </source>
</evidence>
<proteinExistence type="inferred from homology"/>
<keyword evidence="6 7" id="KW-0739">Sodium transport</keyword>
<evidence type="ECO:0000313" key="9">
    <source>
        <dbReference type="Proteomes" id="UP000585721"/>
    </source>
</evidence>
<feature type="transmembrane region" description="Helical" evidence="7">
    <location>
        <begin position="12"/>
        <end position="30"/>
    </location>
</feature>
<dbReference type="NCBIfam" id="NF007112">
    <property type="entry name" value="PRK09561.1"/>
    <property type="match status" value="1"/>
</dbReference>
<protein>
    <recommendedName>
        <fullName evidence="7">Na(+)/H(+) antiporter NhaA</fullName>
    </recommendedName>
    <alternativeName>
        <fullName evidence="7">Sodium/proton antiporter NhaA</fullName>
    </alternativeName>
</protein>
<comment type="caution">
    <text evidence="8">The sequence shown here is derived from an EMBL/GenBank/DDBJ whole genome shotgun (WGS) entry which is preliminary data.</text>
</comment>
<feature type="transmembrane region" description="Helical" evidence="7">
    <location>
        <begin position="288"/>
        <end position="312"/>
    </location>
</feature>
<keyword evidence="5 7" id="KW-0472">Membrane</keyword>
<dbReference type="NCBIfam" id="NF007111">
    <property type="entry name" value="PRK09560.1"/>
    <property type="match status" value="1"/>
</dbReference>
<comment type="function">
    <text evidence="7">Na(+)/H(+) antiporter that extrudes sodium in exchange for external protons.</text>
</comment>
<dbReference type="PANTHER" id="PTHR30341">
    <property type="entry name" value="SODIUM ION/PROTON ANTIPORTER NHAA-RELATED"/>
    <property type="match status" value="1"/>
</dbReference>
<evidence type="ECO:0000256" key="3">
    <source>
        <dbReference type="ARBA" id="ARBA00022692"/>
    </source>
</evidence>
<keyword evidence="3 7" id="KW-0812">Transmembrane</keyword>
<feature type="transmembrane region" description="Helical" evidence="7">
    <location>
        <begin position="181"/>
        <end position="197"/>
    </location>
</feature>
<evidence type="ECO:0000256" key="5">
    <source>
        <dbReference type="ARBA" id="ARBA00023136"/>
    </source>
</evidence>
<keyword evidence="2 7" id="KW-1003">Cell membrane</keyword>
<keyword evidence="7" id="KW-0050">Antiport</keyword>